<evidence type="ECO:0000256" key="1">
    <source>
        <dbReference type="ARBA" id="ARBA00022679"/>
    </source>
</evidence>
<accession>A0A212JZX0</accession>
<dbReference type="InterPro" id="IPR016181">
    <property type="entry name" value="Acyl_CoA_acyltransferase"/>
</dbReference>
<name>A0A212JZX0_9DELT</name>
<dbReference type="GO" id="GO:0016747">
    <property type="term" value="F:acyltransferase activity, transferring groups other than amino-acyl groups"/>
    <property type="evidence" value="ECO:0007669"/>
    <property type="project" value="InterPro"/>
</dbReference>
<dbReference type="PROSITE" id="PS51186">
    <property type="entry name" value="GNAT"/>
    <property type="match status" value="1"/>
</dbReference>
<feature type="domain" description="N-acetyltransferase" evidence="3">
    <location>
        <begin position="13"/>
        <end position="155"/>
    </location>
</feature>
<dbReference type="PANTHER" id="PTHR43877:SF1">
    <property type="entry name" value="ACETYLTRANSFERASE"/>
    <property type="match status" value="1"/>
</dbReference>
<reference evidence="4" key="1">
    <citation type="submission" date="2016-04" db="EMBL/GenBank/DDBJ databases">
        <authorList>
            <person name="Evans L.H."/>
            <person name="Alamgir A."/>
            <person name="Owens N."/>
            <person name="Weber N.D."/>
            <person name="Virtaneva K."/>
            <person name="Barbian K."/>
            <person name="Babar A."/>
            <person name="Rosenke K."/>
        </authorList>
    </citation>
    <scope>NUCLEOTIDE SEQUENCE</scope>
    <source>
        <strain evidence="4">86</strain>
    </source>
</reference>
<dbReference type="PANTHER" id="PTHR43877">
    <property type="entry name" value="AMINOALKYLPHOSPHONATE N-ACETYLTRANSFERASE-RELATED-RELATED"/>
    <property type="match status" value="1"/>
</dbReference>
<dbReference type="InterPro" id="IPR000182">
    <property type="entry name" value="GNAT_dom"/>
</dbReference>
<proteinExistence type="predicted"/>
<evidence type="ECO:0000259" key="3">
    <source>
        <dbReference type="PROSITE" id="PS51186"/>
    </source>
</evidence>
<gene>
    <name evidence="4" type="ORF">KL86DPRO_20407</name>
</gene>
<evidence type="ECO:0000313" key="4">
    <source>
        <dbReference type="EMBL" id="SBW04977.1"/>
    </source>
</evidence>
<dbReference type="Pfam" id="PF00583">
    <property type="entry name" value="Acetyltransf_1"/>
    <property type="match status" value="1"/>
</dbReference>
<evidence type="ECO:0000256" key="2">
    <source>
        <dbReference type="ARBA" id="ARBA00023315"/>
    </source>
</evidence>
<dbReference type="AlphaFoldDB" id="A0A212JZX0"/>
<dbReference type="Gene3D" id="3.40.630.30">
    <property type="match status" value="1"/>
</dbReference>
<keyword evidence="1 4" id="KW-0808">Transferase</keyword>
<sequence length="174" mass="19396">MPALYAVRLARREEIPLLAPLQLAAAKRFSTDDLPEPLRSTYTVPREYLEEAFARGALWVAAGPDGNPVGYAVLREAERLAFLFQVDVLPDHGRKGLGGSLIERVITRARELGYGELYLTTFGHVPWNAPFYAKLGFAVLRDGEMPAYVRGMLREERGLAANRVAMRKVLRVAV</sequence>
<dbReference type="CDD" id="cd04301">
    <property type="entry name" value="NAT_SF"/>
    <property type="match status" value="1"/>
</dbReference>
<dbReference type="SUPFAM" id="SSF55729">
    <property type="entry name" value="Acyl-CoA N-acyltransferases (Nat)"/>
    <property type="match status" value="1"/>
</dbReference>
<keyword evidence="2" id="KW-0012">Acyltransferase</keyword>
<dbReference type="EMBL" id="FLUQ01000002">
    <property type="protein sequence ID" value="SBW04977.1"/>
    <property type="molecule type" value="Genomic_DNA"/>
</dbReference>
<dbReference type="InterPro" id="IPR050832">
    <property type="entry name" value="Bact_Acetyltransf"/>
</dbReference>
<protein>
    <submittedName>
        <fullName evidence="4">Putative acetyltransferase</fullName>
    </submittedName>
</protein>
<organism evidence="4">
    <name type="scientific">uncultured delta proteobacterium</name>
    <dbReference type="NCBI Taxonomy" id="34034"/>
    <lineage>
        <taxon>Bacteria</taxon>
        <taxon>Deltaproteobacteria</taxon>
        <taxon>environmental samples</taxon>
    </lineage>
</organism>